<organism evidence="2 3">
    <name type="scientific">Lapidilactobacillus gannanensis</name>
    <dbReference type="NCBI Taxonomy" id="2486002"/>
    <lineage>
        <taxon>Bacteria</taxon>
        <taxon>Bacillati</taxon>
        <taxon>Bacillota</taxon>
        <taxon>Bacilli</taxon>
        <taxon>Lactobacillales</taxon>
        <taxon>Lactobacillaceae</taxon>
        <taxon>Lapidilactobacillus</taxon>
    </lineage>
</organism>
<keyword evidence="3" id="KW-1185">Reference proteome</keyword>
<proteinExistence type="predicted"/>
<evidence type="ECO:0008006" key="4">
    <source>
        <dbReference type="Google" id="ProtNLM"/>
    </source>
</evidence>
<dbReference type="RefSeq" id="WP_125651188.1">
    <property type="nucleotide sequence ID" value="NZ_JBHTOH010000008.1"/>
</dbReference>
<name>A0ABW4BIU2_9LACO</name>
<feature type="chain" id="PRO_5045929501" description="WxL domain-containing protein" evidence="1">
    <location>
        <begin position="30"/>
        <end position="201"/>
    </location>
</feature>
<gene>
    <name evidence="2" type="ORF">ACFQ4R_00655</name>
</gene>
<evidence type="ECO:0000256" key="1">
    <source>
        <dbReference type="SAM" id="SignalP"/>
    </source>
</evidence>
<protein>
    <recommendedName>
        <fullName evidence="4">WxL domain-containing protein</fullName>
    </recommendedName>
</protein>
<dbReference type="EMBL" id="JBHTOH010000008">
    <property type="protein sequence ID" value="MFD1410142.1"/>
    <property type="molecule type" value="Genomic_DNA"/>
</dbReference>
<evidence type="ECO:0000313" key="3">
    <source>
        <dbReference type="Proteomes" id="UP001597191"/>
    </source>
</evidence>
<accession>A0ABW4BIU2</accession>
<feature type="signal peptide" evidence="1">
    <location>
        <begin position="1"/>
        <end position="29"/>
    </location>
</feature>
<keyword evidence="1" id="KW-0732">Signal</keyword>
<evidence type="ECO:0000313" key="2">
    <source>
        <dbReference type="EMBL" id="MFD1410142.1"/>
    </source>
</evidence>
<comment type="caution">
    <text evidence="2">The sequence shown here is derived from an EMBL/GenBank/DDBJ whole genome shotgun (WGS) entry which is preliminary data.</text>
</comment>
<reference evidence="3" key="1">
    <citation type="journal article" date="2019" name="Int. J. Syst. Evol. Microbiol.">
        <title>The Global Catalogue of Microorganisms (GCM) 10K type strain sequencing project: providing services to taxonomists for standard genome sequencing and annotation.</title>
        <authorList>
            <consortium name="The Broad Institute Genomics Platform"/>
            <consortium name="The Broad Institute Genome Sequencing Center for Infectious Disease"/>
            <person name="Wu L."/>
            <person name="Ma J."/>
        </authorList>
    </citation>
    <scope>NUCLEOTIDE SEQUENCE [LARGE SCALE GENOMIC DNA]</scope>
    <source>
        <strain evidence="3">CCM 8937</strain>
    </source>
</reference>
<sequence>MKKSSTLLTSLVVGLVALGVVSNAGVVQASTATPNPTTADSTDNTQLTASTDTTVKVNGGTMSLYNVKDSINFGTINVVDAFTNNLSTKGDSNLTASVDDFQGVSDASDAWTLTATLGKWQAGDGGTAAGAKVLDGAEVKANGTTTIGTAAVDYATGAEGYTDLAEQSISLETTANTLLKAGTYTNQINWQLKATVDSEQK</sequence>
<dbReference type="Proteomes" id="UP001597191">
    <property type="component" value="Unassembled WGS sequence"/>
</dbReference>